<dbReference type="Gene3D" id="3.40.50.850">
    <property type="entry name" value="Isochorismatase-like"/>
    <property type="match status" value="1"/>
</dbReference>
<dbReference type="eggNOG" id="COG1335">
    <property type="taxonomic scope" value="Bacteria"/>
</dbReference>
<reference evidence="3 4" key="1">
    <citation type="submission" date="2012-02" db="EMBL/GenBank/DDBJ databases">
        <title>Complete sequence of chromosome of Singulisphaera acidiphila DSM 18658.</title>
        <authorList>
            <consortium name="US DOE Joint Genome Institute (JGI-PGF)"/>
            <person name="Lucas S."/>
            <person name="Copeland A."/>
            <person name="Lapidus A."/>
            <person name="Glavina del Rio T."/>
            <person name="Dalin E."/>
            <person name="Tice H."/>
            <person name="Bruce D."/>
            <person name="Goodwin L."/>
            <person name="Pitluck S."/>
            <person name="Peters L."/>
            <person name="Ovchinnikova G."/>
            <person name="Chertkov O."/>
            <person name="Kyrpides N."/>
            <person name="Mavromatis K."/>
            <person name="Ivanova N."/>
            <person name="Brettin T."/>
            <person name="Detter J.C."/>
            <person name="Han C."/>
            <person name="Larimer F."/>
            <person name="Land M."/>
            <person name="Hauser L."/>
            <person name="Markowitz V."/>
            <person name="Cheng J.-F."/>
            <person name="Hugenholtz P."/>
            <person name="Woyke T."/>
            <person name="Wu D."/>
            <person name="Tindall B."/>
            <person name="Pomrenke H."/>
            <person name="Brambilla E."/>
            <person name="Klenk H.-P."/>
            <person name="Eisen J.A."/>
        </authorList>
    </citation>
    <scope>NUCLEOTIDE SEQUENCE [LARGE SCALE GENOMIC DNA]</scope>
    <source>
        <strain evidence="4">ATCC BAA-1392 / DSM 18658 / VKM B-2454 / MOB10</strain>
    </source>
</reference>
<proteinExistence type="predicted"/>
<dbReference type="InterPro" id="IPR050272">
    <property type="entry name" value="Isochorismatase-like_hydrls"/>
</dbReference>
<dbReference type="STRING" id="886293.Sinac_2081"/>
<dbReference type="SUPFAM" id="SSF52499">
    <property type="entry name" value="Isochorismatase-like hydrolases"/>
    <property type="match status" value="1"/>
</dbReference>
<name>L0DB14_SINAD</name>
<keyword evidence="4" id="KW-1185">Reference proteome</keyword>
<dbReference type="RefSeq" id="WP_015245584.1">
    <property type="nucleotide sequence ID" value="NC_019892.1"/>
</dbReference>
<dbReference type="GO" id="GO:0016787">
    <property type="term" value="F:hydrolase activity"/>
    <property type="evidence" value="ECO:0007669"/>
    <property type="project" value="UniProtKB-KW"/>
</dbReference>
<dbReference type="NCBIfam" id="NF008517">
    <property type="entry name" value="PRK11440.1"/>
    <property type="match status" value="1"/>
</dbReference>
<evidence type="ECO:0000256" key="1">
    <source>
        <dbReference type="ARBA" id="ARBA00022801"/>
    </source>
</evidence>
<protein>
    <submittedName>
        <fullName evidence="3">Nicotinamidase-like amidase</fullName>
    </submittedName>
</protein>
<dbReference type="CDD" id="cd00431">
    <property type="entry name" value="cysteine_hydrolases"/>
    <property type="match status" value="1"/>
</dbReference>
<dbReference type="OrthoDB" id="9791276at2"/>
<evidence type="ECO:0000313" key="3">
    <source>
        <dbReference type="EMBL" id="AGA26417.1"/>
    </source>
</evidence>
<dbReference type="InterPro" id="IPR000868">
    <property type="entry name" value="Isochorismatase-like_dom"/>
</dbReference>
<evidence type="ECO:0000313" key="4">
    <source>
        <dbReference type="Proteomes" id="UP000010798"/>
    </source>
</evidence>
<dbReference type="EMBL" id="CP003364">
    <property type="protein sequence ID" value="AGA26417.1"/>
    <property type="molecule type" value="Genomic_DNA"/>
</dbReference>
<organism evidence="3 4">
    <name type="scientific">Singulisphaera acidiphila (strain ATCC BAA-1392 / DSM 18658 / VKM B-2454 / MOB10)</name>
    <dbReference type="NCBI Taxonomy" id="886293"/>
    <lineage>
        <taxon>Bacteria</taxon>
        <taxon>Pseudomonadati</taxon>
        <taxon>Planctomycetota</taxon>
        <taxon>Planctomycetia</taxon>
        <taxon>Isosphaerales</taxon>
        <taxon>Isosphaeraceae</taxon>
        <taxon>Singulisphaera</taxon>
    </lineage>
</organism>
<dbReference type="AlphaFoldDB" id="L0DB14"/>
<gene>
    <name evidence="3" type="ordered locus">Sinac_2081</name>
</gene>
<dbReference type="InterPro" id="IPR036380">
    <property type="entry name" value="Isochorismatase-like_sf"/>
</dbReference>
<dbReference type="Pfam" id="PF00857">
    <property type="entry name" value="Isochorismatase"/>
    <property type="match status" value="1"/>
</dbReference>
<dbReference type="PANTHER" id="PTHR43540">
    <property type="entry name" value="PEROXYUREIDOACRYLATE/UREIDOACRYLATE AMIDOHYDROLASE-RELATED"/>
    <property type="match status" value="1"/>
</dbReference>
<dbReference type="PANTHER" id="PTHR43540:SF7">
    <property type="entry name" value="ISOCHORISMATASE FAMILY PROTEIN YECD"/>
    <property type="match status" value="1"/>
</dbReference>
<keyword evidence="1" id="KW-0378">Hydrolase</keyword>
<dbReference type="KEGG" id="saci:Sinac_2081"/>
<evidence type="ECO:0000259" key="2">
    <source>
        <dbReference type="Pfam" id="PF00857"/>
    </source>
</evidence>
<accession>L0DB14</accession>
<feature type="domain" description="Isochorismatase-like" evidence="2">
    <location>
        <begin position="9"/>
        <end position="179"/>
    </location>
</feature>
<sequence length="190" mass="20342">MISLNPLTTALVLIDLQKGIVGSSLAPHTASEVVNVGVDLARRFRGAGSSVILVNVAFAADLEDVLRQPVDRPWPIPPGGFPAGFSDLVSGLAEPSDLRITKRQWGAFYGTDLDLQLRRRGIRTIVLGGVSTNIGVESTARQAYEYGYEVVIAEDATTSRSAEMHAFSVGEILPLLGRVAPSSAIELWQD</sequence>
<dbReference type="Proteomes" id="UP000010798">
    <property type="component" value="Chromosome"/>
</dbReference>
<dbReference type="HOGENOM" id="CLU_068979_8_2_0"/>